<reference evidence="3 4" key="1">
    <citation type="submission" date="2019-08" db="EMBL/GenBank/DDBJ databases">
        <title>In-depth cultivation of the pig gut microbiome towards novel bacterial diversity and tailored functional studies.</title>
        <authorList>
            <person name="Wylensek D."/>
            <person name="Hitch T.C.A."/>
            <person name="Clavel T."/>
        </authorList>
    </citation>
    <scope>NUCLEOTIDE SEQUENCE [LARGE SCALE GENOMIC DNA]</scope>
    <source>
        <strain evidence="3 4">BSM-380-WT-5A</strain>
    </source>
</reference>
<keyword evidence="2" id="KW-0560">Oxidoreductase</keyword>
<dbReference type="CDD" id="cd05233">
    <property type="entry name" value="SDR_c"/>
    <property type="match status" value="1"/>
</dbReference>
<sequence length="252" mass="27664">MSKTVVVNGAACAGFGEETMRKLVNQGVKVIGFYFPEDSVRAQELKKEFPEKTLSLIAIKAYDRESVMAGIHSIKDEIDGFVNAHFIFEMDDINDFDYLKAEKVFFANYHMPLLMAIELKKKMKKASSVVIVTSTESERGSYGGISYAASKAAMHNAIKSLACNWGKESIRVNAVAAGWIGGEMDTDGPFEVSMNITPLGRLGRAEEVANVVAFLLSDEASFVNAQTLFVDGGYLCVDDIAKYEYEEAQKGC</sequence>
<dbReference type="RefSeq" id="WP_154433182.1">
    <property type="nucleotide sequence ID" value="NZ_VUMS01000051.1"/>
</dbReference>
<evidence type="ECO:0000256" key="2">
    <source>
        <dbReference type="ARBA" id="ARBA00023002"/>
    </source>
</evidence>
<dbReference type="InterPro" id="IPR051122">
    <property type="entry name" value="SDR_DHRS6-like"/>
</dbReference>
<dbReference type="SUPFAM" id="SSF51735">
    <property type="entry name" value="NAD(P)-binding Rossmann-fold domains"/>
    <property type="match status" value="1"/>
</dbReference>
<dbReference type="Gene3D" id="3.40.50.720">
    <property type="entry name" value="NAD(P)-binding Rossmann-like Domain"/>
    <property type="match status" value="1"/>
</dbReference>
<keyword evidence="4" id="KW-1185">Reference proteome</keyword>
<evidence type="ECO:0000256" key="1">
    <source>
        <dbReference type="ARBA" id="ARBA00006484"/>
    </source>
</evidence>
<dbReference type="AlphaFoldDB" id="A0A7X2P6F6"/>
<dbReference type="InterPro" id="IPR002347">
    <property type="entry name" value="SDR_fam"/>
</dbReference>
<dbReference type="EMBL" id="VUMS01000051">
    <property type="protein sequence ID" value="MST67872.1"/>
    <property type="molecule type" value="Genomic_DNA"/>
</dbReference>
<protein>
    <submittedName>
        <fullName evidence="3">SDR family oxidoreductase</fullName>
    </submittedName>
</protein>
<dbReference type="PANTHER" id="PTHR43477">
    <property type="entry name" value="DIHYDROANTICAPSIN 7-DEHYDROGENASE"/>
    <property type="match status" value="1"/>
</dbReference>
<evidence type="ECO:0000313" key="4">
    <source>
        <dbReference type="Proteomes" id="UP000440513"/>
    </source>
</evidence>
<comment type="similarity">
    <text evidence="1">Belongs to the short-chain dehydrogenases/reductases (SDR) family.</text>
</comment>
<gene>
    <name evidence="3" type="ORF">FYJ57_14460</name>
</gene>
<organism evidence="3 4">
    <name type="scientific">Oliverpabstia intestinalis</name>
    <dbReference type="NCBI Taxonomy" id="2606633"/>
    <lineage>
        <taxon>Bacteria</taxon>
        <taxon>Bacillati</taxon>
        <taxon>Bacillota</taxon>
        <taxon>Clostridia</taxon>
        <taxon>Lachnospirales</taxon>
        <taxon>Lachnospiraceae</taxon>
        <taxon>Oliverpabstia</taxon>
    </lineage>
</organism>
<accession>A0A7X2P6F6</accession>
<dbReference type="PANTHER" id="PTHR43477:SF1">
    <property type="entry name" value="DIHYDROANTICAPSIN 7-DEHYDROGENASE"/>
    <property type="match status" value="1"/>
</dbReference>
<dbReference type="PRINTS" id="PR00081">
    <property type="entry name" value="GDHRDH"/>
</dbReference>
<dbReference type="Proteomes" id="UP000440513">
    <property type="component" value="Unassembled WGS sequence"/>
</dbReference>
<name>A0A7X2P6F6_9FIRM</name>
<proteinExistence type="inferred from homology"/>
<dbReference type="InterPro" id="IPR036291">
    <property type="entry name" value="NAD(P)-bd_dom_sf"/>
</dbReference>
<evidence type="ECO:0000313" key="3">
    <source>
        <dbReference type="EMBL" id="MST67872.1"/>
    </source>
</evidence>
<comment type="caution">
    <text evidence="3">The sequence shown here is derived from an EMBL/GenBank/DDBJ whole genome shotgun (WGS) entry which is preliminary data.</text>
</comment>
<dbReference type="GO" id="GO:0016491">
    <property type="term" value="F:oxidoreductase activity"/>
    <property type="evidence" value="ECO:0007669"/>
    <property type="project" value="UniProtKB-KW"/>
</dbReference>
<dbReference type="Pfam" id="PF13561">
    <property type="entry name" value="adh_short_C2"/>
    <property type="match status" value="1"/>
</dbReference>